<dbReference type="AlphaFoldDB" id="A8LKD3"/>
<dbReference type="CDD" id="cd05288">
    <property type="entry name" value="PGDH"/>
    <property type="match status" value="1"/>
</dbReference>
<organism evidence="3 4">
    <name type="scientific">Dinoroseobacter shibae (strain DSM 16493 / NCIMB 14021 / DFL 12)</name>
    <dbReference type="NCBI Taxonomy" id="398580"/>
    <lineage>
        <taxon>Bacteria</taxon>
        <taxon>Pseudomonadati</taxon>
        <taxon>Pseudomonadota</taxon>
        <taxon>Alphaproteobacteria</taxon>
        <taxon>Rhodobacterales</taxon>
        <taxon>Roseobacteraceae</taxon>
        <taxon>Dinoroseobacter</taxon>
    </lineage>
</organism>
<keyword evidence="1" id="KW-0560">Oxidoreductase</keyword>
<keyword evidence="4" id="KW-1185">Reference proteome</keyword>
<dbReference type="InterPro" id="IPR011032">
    <property type="entry name" value="GroES-like_sf"/>
</dbReference>
<dbReference type="KEGG" id="dsh:Dshi_2983"/>
<feature type="domain" description="Enoyl reductase (ER)" evidence="2">
    <location>
        <begin position="14"/>
        <end position="330"/>
    </location>
</feature>
<sequence length="332" mass="35091">MQNTQVILARRPVGVPQPEHFDITRTPVPDPAEGEVLIRITHWSVDPAQRGWANNVPNYSPPVALGDPMRAFAVGDVLASRHAGYAEGDVVEGLFGWQTHACLSGDAIARKVTETDLPRSYALGILGLNGTTAYFGLRETCAARAGDTVVVSTAAGAVGSAVGQIARLMGCRTVGIAGGPEKTALCTQAFGYDAAIDYKAQDVGAALADACPDGVDCYFDNTCGPISDAVMGHLAQGARITICGTAAITEWDPIPSGPRVHRQLLVARARMQGFLIFDYRDRLAEARAALADWLRAGQITTREHILKGPEAAPGAISMLYRGENTGKLLIAV</sequence>
<dbReference type="PANTHER" id="PTHR43205">
    <property type="entry name" value="PROSTAGLANDIN REDUCTASE"/>
    <property type="match status" value="1"/>
</dbReference>
<reference evidence="4" key="1">
    <citation type="journal article" date="2010" name="ISME J.">
        <title>The complete genome sequence of the algal symbiont Dinoroseobacter shibae: a hitchhiker's guide to life in the sea.</title>
        <authorList>
            <person name="Wagner-Dobler I."/>
            <person name="Ballhausen B."/>
            <person name="Berger M."/>
            <person name="Brinkhoff T."/>
            <person name="Buchholz I."/>
            <person name="Bunk B."/>
            <person name="Cypionka H."/>
            <person name="Daniel R."/>
            <person name="Drepper T."/>
            <person name="Gerdts G."/>
            <person name="Hahnke S."/>
            <person name="Han C."/>
            <person name="Jahn D."/>
            <person name="Kalhoefer D."/>
            <person name="Kiss H."/>
            <person name="Klenk H.P."/>
            <person name="Kyrpides N."/>
            <person name="Liebl W."/>
            <person name="Liesegang H."/>
            <person name="Meincke L."/>
            <person name="Pati A."/>
            <person name="Petersen J."/>
            <person name="Piekarski T."/>
            <person name="Pommerenke C."/>
            <person name="Pradella S."/>
            <person name="Pukall R."/>
            <person name="Rabus R."/>
            <person name="Stackebrandt E."/>
            <person name="Thole S."/>
            <person name="Thompson L."/>
            <person name="Tielen P."/>
            <person name="Tomasch J."/>
            <person name="von Jan M."/>
            <person name="Wanphrut N."/>
            <person name="Wichels A."/>
            <person name="Zech H."/>
            <person name="Simon M."/>
        </authorList>
    </citation>
    <scope>NUCLEOTIDE SEQUENCE [LARGE SCALE GENOMIC DNA]</scope>
    <source>
        <strain evidence="4">DSM 16493 / NCIMB 14021 / DFL 12</strain>
    </source>
</reference>
<protein>
    <recommendedName>
        <fullName evidence="2">Enoyl reductase (ER) domain-containing protein</fullName>
    </recommendedName>
</protein>
<dbReference type="SUPFAM" id="SSF50129">
    <property type="entry name" value="GroES-like"/>
    <property type="match status" value="1"/>
</dbReference>
<dbReference type="FunFam" id="3.40.50.720:FF:000121">
    <property type="entry name" value="Prostaglandin reductase 2"/>
    <property type="match status" value="1"/>
</dbReference>
<dbReference type="EMBL" id="CP000830">
    <property type="protein sequence ID" value="ABV94716.1"/>
    <property type="molecule type" value="Genomic_DNA"/>
</dbReference>
<dbReference type="Proteomes" id="UP000006833">
    <property type="component" value="Chromosome"/>
</dbReference>
<dbReference type="InterPro" id="IPR020843">
    <property type="entry name" value="ER"/>
</dbReference>
<evidence type="ECO:0000313" key="4">
    <source>
        <dbReference type="Proteomes" id="UP000006833"/>
    </source>
</evidence>
<dbReference type="InterPro" id="IPR036291">
    <property type="entry name" value="NAD(P)-bd_dom_sf"/>
</dbReference>
<dbReference type="OrthoDB" id="9805663at2"/>
<dbReference type="eggNOG" id="COG2130">
    <property type="taxonomic scope" value="Bacteria"/>
</dbReference>
<dbReference type="Pfam" id="PF16884">
    <property type="entry name" value="ADH_N_2"/>
    <property type="match status" value="1"/>
</dbReference>
<dbReference type="RefSeq" id="WP_012179644.1">
    <property type="nucleotide sequence ID" value="NC_009952.1"/>
</dbReference>
<dbReference type="PANTHER" id="PTHR43205:SF7">
    <property type="entry name" value="PROSTAGLANDIN REDUCTASE 1"/>
    <property type="match status" value="1"/>
</dbReference>
<evidence type="ECO:0000256" key="1">
    <source>
        <dbReference type="ARBA" id="ARBA00023002"/>
    </source>
</evidence>
<dbReference type="HOGENOM" id="CLU_026673_29_2_5"/>
<evidence type="ECO:0000313" key="3">
    <source>
        <dbReference type="EMBL" id="ABV94716.1"/>
    </source>
</evidence>
<dbReference type="Gene3D" id="3.40.50.720">
    <property type="entry name" value="NAD(P)-binding Rossmann-like Domain"/>
    <property type="match status" value="1"/>
</dbReference>
<dbReference type="InterPro" id="IPR045010">
    <property type="entry name" value="MDR_fam"/>
</dbReference>
<accession>A8LKD3</accession>
<dbReference type="Gene3D" id="3.90.180.10">
    <property type="entry name" value="Medium-chain alcohol dehydrogenases, catalytic domain"/>
    <property type="match status" value="1"/>
</dbReference>
<dbReference type="SUPFAM" id="SSF51735">
    <property type="entry name" value="NAD(P)-binding Rossmann-fold domains"/>
    <property type="match status" value="1"/>
</dbReference>
<name>A8LKD3_DINSH</name>
<proteinExistence type="predicted"/>
<dbReference type="SMART" id="SM00829">
    <property type="entry name" value="PKS_ER"/>
    <property type="match status" value="1"/>
</dbReference>
<dbReference type="STRING" id="398580.Dshi_2983"/>
<evidence type="ECO:0000259" key="2">
    <source>
        <dbReference type="SMART" id="SM00829"/>
    </source>
</evidence>
<dbReference type="GO" id="GO:0016628">
    <property type="term" value="F:oxidoreductase activity, acting on the CH-CH group of donors, NAD or NADP as acceptor"/>
    <property type="evidence" value="ECO:0007669"/>
    <property type="project" value="InterPro"/>
</dbReference>
<dbReference type="Pfam" id="PF00107">
    <property type="entry name" value="ADH_zinc_N"/>
    <property type="match status" value="1"/>
</dbReference>
<dbReference type="InterPro" id="IPR041694">
    <property type="entry name" value="ADH_N_2"/>
</dbReference>
<gene>
    <name evidence="3" type="ordered locus">Dshi_2983</name>
</gene>
<dbReference type="InterPro" id="IPR013149">
    <property type="entry name" value="ADH-like_C"/>
</dbReference>